<dbReference type="InterPro" id="IPR011545">
    <property type="entry name" value="DEAD/DEAH_box_helicase_dom"/>
</dbReference>
<feature type="domain" description="Helicase C-terminal" evidence="11">
    <location>
        <begin position="244"/>
        <end position="394"/>
    </location>
</feature>
<dbReference type="EMBL" id="CP015005">
    <property type="protein sequence ID" value="AMS44239.1"/>
    <property type="molecule type" value="Genomic_DNA"/>
</dbReference>
<evidence type="ECO:0000313" key="13">
    <source>
        <dbReference type="Proteomes" id="UP000075755"/>
    </source>
</evidence>
<dbReference type="Gene3D" id="3.40.50.300">
    <property type="entry name" value="P-loop containing nucleotide triphosphate hydrolases"/>
    <property type="match status" value="2"/>
</dbReference>
<keyword evidence="2" id="KW-0227">DNA damage</keyword>
<dbReference type="GO" id="GO:0003677">
    <property type="term" value="F:DNA binding"/>
    <property type="evidence" value="ECO:0007669"/>
    <property type="project" value="UniProtKB-KW"/>
</dbReference>
<dbReference type="GO" id="GO:0004386">
    <property type="term" value="F:helicase activity"/>
    <property type="evidence" value="ECO:0007669"/>
    <property type="project" value="UniProtKB-KW"/>
</dbReference>
<keyword evidence="5" id="KW-0067">ATP-binding</keyword>
<dbReference type="Pfam" id="PF19306">
    <property type="entry name" value="WHD_Lhr"/>
    <property type="match status" value="1"/>
</dbReference>
<dbReference type="InterPro" id="IPR001650">
    <property type="entry name" value="Helicase_C-like"/>
</dbReference>
<evidence type="ECO:0000256" key="5">
    <source>
        <dbReference type="ARBA" id="ARBA00022840"/>
    </source>
</evidence>
<sequence length="833" mass="92109">MLPEPFLRWFAERGWSPRAHQLDLLTSAQQGNSVLLIAPTGAGKTLAGFLPALTDLAIRPKRRPGEPQRGVHTLYISPLKALAVDIERNLGRPVDEMNLPITMETRTGDTPQHKRTRQKLSPPDILLTTPEQLALLIASPDADRFFNGLRYIVLDELHSLVTSKRGHLLSLGLARLRAYVPDLQAIGLSATVAEPDELRRWLVRQNPAGEMADLITVSGGARPEITILDSEERVPWSGHSARYAIPEVYDAIRRHKTTLLFVNTRSQAELLFQELWRVNDDNLPIALHHGSLDVGQRRKVEKAMADNVLRAVVATSTLDLGIDWGDVDLVVHVGAPKGASRLAQRIGRANHRMDEPSRAILVPANRFEVLECRAALEANYLGAQDTPPLIDGALDVLAQHVLGCACGAPFVADELYAEVTGAAPYAGLDRDSFDRVVDFVATGGYALRSYERYARIRKTKDGKWRVSNPRIAQQYRLNVGTIIEAPMLNVRYTRAKGKVGAGTAAALTLRGGPVLGKIEEYFVETLSVGDMFMFAGKVLRFEGIRENECYVSTGGAGNVLVPSYAGGKFPLSTYLADQVRGMLADPARWKALPEQVADWLRIQQEKSVLPRKEDLLIETFPRGERFYMVAYPFEGRLAHQTLGMLLTRRLERMGARPLGFVATDYSLAVWALGDLGAMFRAKEPSLGELFDEDMLGDDLEAWLADSWLLKRTFRNCAVIAGLIEKRFPGQEKSGRQVTVSADLIYDVLRSHEPDHILLKATRADAASGLLDVRRLAEMLSRIRGRIVHKMLDQISPLAVPVMLEIGKEPVNGEAHDSLLMEAADLIDEAMGSA</sequence>
<dbReference type="GO" id="GO:0005524">
    <property type="term" value="F:ATP binding"/>
    <property type="evidence" value="ECO:0007669"/>
    <property type="project" value="UniProtKB-KW"/>
</dbReference>
<evidence type="ECO:0000256" key="2">
    <source>
        <dbReference type="ARBA" id="ARBA00022763"/>
    </source>
</evidence>
<dbReference type="InterPro" id="IPR027417">
    <property type="entry name" value="P-loop_NTPase"/>
</dbReference>
<dbReference type="InterPro" id="IPR017170">
    <property type="entry name" value="Lhr-like"/>
</dbReference>
<accession>A0AAC8YUF6</accession>
<dbReference type="InterPro" id="IPR014001">
    <property type="entry name" value="Helicase_ATP-bd"/>
</dbReference>
<evidence type="ECO:0000256" key="9">
    <source>
        <dbReference type="ARBA" id="ARBA00093467"/>
    </source>
</evidence>
<dbReference type="InterPro" id="IPR013701">
    <property type="entry name" value="Lhr-like_DEAD/DEAH_assoc"/>
</dbReference>
<keyword evidence="8" id="KW-0413">Isomerase</keyword>
<evidence type="ECO:0000256" key="4">
    <source>
        <dbReference type="ARBA" id="ARBA00022806"/>
    </source>
</evidence>
<evidence type="ECO:0000256" key="6">
    <source>
        <dbReference type="ARBA" id="ARBA00023125"/>
    </source>
</evidence>
<dbReference type="RefSeq" id="WP_157097236.1">
    <property type="nucleotide sequence ID" value="NZ_CP015005.1"/>
</dbReference>
<dbReference type="SMART" id="SM00490">
    <property type="entry name" value="HELICc"/>
    <property type="match status" value="1"/>
</dbReference>
<evidence type="ECO:0000256" key="1">
    <source>
        <dbReference type="ARBA" id="ARBA00022741"/>
    </source>
</evidence>
<dbReference type="NCBIfam" id="TIGR04121">
    <property type="entry name" value="DEXH_lig_assoc"/>
    <property type="match status" value="1"/>
</dbReference>
<dbReference type="Pfam" id="PF08494">
    <property type="entry name" value="DEAD_assoc"/>
    <property type="match status" value="1"/>
</dbReference>
<evidence type="ECO:0000256" key="7">
    <source>
        <dbReference type="ARBA" id="ARBA00023204"/>
    </source>
</evidence>
<dbReference type="InterPro" id="IPR045628">
    <property type="entry name" value="Lhr_WH_dom"/>
</dbReference>
<evidence type="ECO:0000259" key="11">
    <source>
        <dbReference type="PROSITE" id="PS51194"/>
    </source>
</evidence>
<dbReference type="AlphaFoldDB" id="A0AAC8YUF6"/>
<keyword evidence="4 12" id="KW-0347">Helicase</keyword>
<dbReference type="PANTHER" id="PTHR47962">
    <property type="entry name" value="ATP-DEPENDENT HELICASE LHR-RELATED-RELATED"/>
    <property type="match status" value="1"/>
</dbReference>
<dbReference type="PROSITE" id="PS51194">
    <property type="entry name" value="HELICASE_CTER"/>
    <property type="match status" value="1"/>
</dbReference>
<keyword evidence="1" id="KW-0547">Nucleotide-binding</keyword>
<proteinExistence type="inferred from homology"/>
<protein>
    <submittedName>
        <fullName evidence="12">Helicase</fullName>
    </submittedName>
</protein>
<comment type="similarity">
    <text evidence="9">Belongs to the Lhr helicase family. Lhr-Core subfamily.</text>
</comment>
<dbReference type="InterPro" id="IPR026362">
    <property type="entry name" value="DEXH_lig_assoc"/>
</dbReference>
<dbReference type="InterPro" id="IPR052511">
    <property type="entry name" value="ATP-dep_Helicase"/>
</dbReference>
<dbReference type="Proteomes" id="UP000075755">
    <property type="component" value="Chromosome"/>
</dbReference>
<keyword evidence="7" id="KW-0234">DNA repair</keyword>
<name>A0AAC8YUF6_AMIAI</name>
<dbReference type="Pfam" id="PF00270">
    <property type="entry name" value="DEAD"/>
    <property type="match status" value="1"/>
</dbReference>
<dbReference type="SUPFAM" id="SSF52540">
    <property type="entry name" value="P-loop containing nucleoside triphosphate hydrolases"/>
    <property type="match status" value="1"/>
</dbReference>
<dbReference type="GO" id="GO:0016887">
    <property type="term" value="F:ATP hydrolysis activity"/>
    <property type="evidence" value="ECO:0007669"/>
    <property type="project" value="TreeGrafter"/>
</dbReference>
<evidence type="ECO:0000259" key="10">
    <source>
        <dbReference type="PROSITE" id="PS51192"/>
    </source>
</evidence>
<organism evidence="12 13">
    <name type="scientific">Aminobacter aminovorans</name>
    <name type="common">Chelatobacter heintzii</name>
    <dbReference type="NCBI Taxonomy" id="83263"/>
    <lineage>
        <taxon>Bacteria</taxon>
        <taxon>Pseudomonadati</taxon>
        <taxon>Pseudomonadota</taxon>
        <taxon>Alphaproteobacteria</taxon>
        <taxon>Hyphomicrobiales</taxon>
        <taxon>Phyllobacteriaceae</taxon>
        <taxon>Aminobacter</taxon>
    </lineage>
</organism>
<dbReference type="PROSITE" id="PS51192">
    <property type="entry name" value="HELICASE_ATP_BIND_1"/>
    <property type="match status" value="1"/>
</dbReference>
<keyword evidence="3" id="KW-0378">Hydrolase</keyword>
<evidence type="ECO:0000256" key="8">
    <source>
        <dbReference type="ARBA" id="ARBA00023235"/>
    </source>
</evidence>
<feature type="domain" description="Helicase ATP-binding" evidence="10">
    <location>
        <begin position="25"/>
        <end position="210"/>
    </location>
</feature>
<evidence type="ECO:0000256" key="3">
    <source>
        <dbReference type="ARBA" id="ARBA00022801"/>
    </source>
</evidence>
<gene>
    <name evidence="12" type="ORF">AA2016_5333</name>
</gene>
<dbReference type="SMART" id="SM00487">
    <property type="entry name" value="DEXDc"/>
    <property type="match status" value="1"/>
</dbReference>
<dbReference type="PIRSF" id="PIRSF037307">
    <property type="entry name" value="Lhr-like_helic_prd"/>
    <property type="match status" value="1"/>
</dbReference>
<keyword evidence="6" id="KW-0238">DNA-binding</keyword>
<evidence type="ECO:0000313" key="12">
    <source>
        <dbReference type="EMBL" id="AMS44239.1"/>
    </source>
</evidence>
<dbReference type="CDD" id="cd18796">
    <property type="entry name" value="SF2_C_LHR"/>
    <property type="match status" value="1"/>
</dbReference>
<dbReference type="PANTHER" id="PTHR47962:SF3">
    <property type="entry name" value="LARGE ATP-DEPENDENT HELICASE-RELATED PROTEIN"/>
    <property type="match status" value="1"/>
</dbReference>
<reference evidence="12 13" key="1">
    <citation type="submission" date="2016-03" db="EMBL/GenBank/DDBJ databases">
        <title>Complete genome of Aminobacter aminovorans KCTC 2477.</title>
        <authorList>
            <person name="Kim K.M."/>
        </authorList>
    </citation>
    <scope>NUCLEOTIDE SEQUENCE [LARGE SCALE GENOMIC DNA]</scope>
    <source>
        <strain evidence="12 13">KCTC 2477</strain>
    </source>
</reference>
<dbReference type="KEGG" id="aak:AA2016_5333"/>
<dbReference type="Pfam" id="PF00271">
    <property type="entry name" value="Helicase_C"/>
    <property type="match status" value="1"/>
</dbReference>
<dbReference type="GO" id="GO:0006281">
    <property type="term" value="P:DNA repair"/>
    <property type="evidence" value="ECO:0007669"/>
    <property type="project" value="UniProtKB-KW"/>
</dbReference>